<proteinExistence type="inferred from homology"/>
<evidence type="ECO:0000256" key="3">
    <source>
        <dbReference type="ARBA" id="ARBA00022723"/>
    </source>
</evidence>
<dbReference type="InterPro" id="IPR025110">
    <property type="entry name" value="AMP-bd_C"/>
</dbReference>
<evidence type="ECO:0000313" key="9">
    <source>
        <dbReference type="Proteomes" id="UP000185598"/>
    </source>
</evidence>
<feature type="domain" description="AMP-binding enzyme C-terminal" evidence="7">
    <location>
        <begin position="453"/>
        <end position="531"/>
    </location>
</feature>
<dbReference type="FunFam" id="3.30.300.30:FF:000005">
    <property type="entry name" value="Acyl-coenzyme A synthetase ACSM5, mitochondrial"/>
    <property type="match status" value="1"/>
</dbReference>
<dbReference type="PANTHER" id="PTHR43605">
    <property type="entry name" value="ACYL-COENZYME A SYNTHETASE"/>
    <property type="match status" value="1"/>
</dbReference>
<keyword evidence="2" id="KW-0436">Ligase</keyword>
<dbReference type="GO" id="GO:0006637">
    <property type="term" value="P:acyl-CoA metabolic process"/>
    <property type="evidence" value="ECO:0007669"/>
    <property type="project" value="TreeGrafter"/>
</dbReference>
<gene>
    <name evidence="8" type="ORF">BJF91_00215</name>
</gene>
<reference evidence="8 9" key="1">
    <citation type="submission" date="2016-09" db="EMBL/GenBank/DDBJ databases">
        <title>Rhizobium oryziradicis sp. nov., isolated from the root of rice.</title>
        <authorList>
            <person name="Zhao J."/>
            <person name="Zhang X."/>
        </authorList>
    </citation>
    <scope>NUCLEOTIDE SEQUENCE [LARGE SCALE GENOMIC DNA]</scope>
    <source>
        <strain evidence="8 9">14971</strain>
    </source>
</reference>
<dbReference type="EMBL" id="MKIN01000023">
    <property type="protein sequence ID" value="OLP48431.1"/>
    <property type="molecule type" value="Genomic_DNA"/>
</dbReference>
<dbReference type="InterPro" id="IPR000873">
    <property type="entry name" value="AMP-dep_synth/lig_dom"/>
</dbReference>
<organism evidence="8 9">
    <name type="scientific">Allorhizobium taibaishanense</name>
    <dbReference type="NCBI Taxonomy" id="887144"/>
    <lineage>
        <taxon>Bacteria</taxon>
        <taxon>Pseudomonadati</taxon>
        <taxon>Pseudomonadota</taxon>
        <taxon>Alphaproteobacteria</taxon>
        <taxon>Hyphomicrobiales</taxon>
        <taxon>Rhizobiaceae</taxon>
        <taxon>Rhizobium/Agrobacterium group</taxon>
        <taxon>Allorhizobium</taxon>
    </lineage>
</organism>
<protein>
    <submittedName>
        <fullName evidence="8">AMP-dependent synthetase</fullName>
    </submittedName>
</protein>
<keyword evidence="4" id="KW-0547">Nucleotide-binding</keyword>
<keyword evidence="5" id="KW-0067">ATP-binding</keyword>
<dbReference type="GO" id="GO:0046872">
    <property type="term" value="F:metal ion binding"/>
    <property type="evidence" value="ECO:0007669"/>
    <property type="project" value="UniProtKB-KW"/>
</dbReference>
<evidence type="ECO:0000259" key="7">
    <source>
        <dbReference type="Pfam" id="PF13193"/>
    </source>
</evidence>
<dbReference type="InterPro" id="IPR045851">
    <property type="entry name" value="AMP-bd_C_sf"/>
</dbReference>
<dbReference type="GO" id="GO:0016405">
    <property type="term" value="F:CoA-ligase activity"/>
    <property type="evidence" value="ECO:0007669"/>
    <property type="project" value="UniProtKB-ARBA"/>
</dbReference>
<dbReference type="Gene3D" id="3.30.300.30">
    <property type="match status" value="1"/>
</dbReference>
<dbReference type="RefSeq" id="WP_075615747.1">
    <property type="nucleotide sequence ID" value="NZ_JACIED010000004.1"/>
</dbReference>
<dbReference type="PROSITE" id="PS00455">
    <property type="entry name" value="AMP_BINDING"/>
    <property type="match status" value="1"/>
</dbReference>
<dbReference type="InterPro" id="IPR051087">
    <property type="entry name" value="Mitochondrial_ACSM"/>
</dbReference>
<dbReference type="Pfam" id="PF00501">
    <property type="entry name" value="AMP-binding"/>
    <property type="match status" value="1"/>
</dbReference>
<evidence type="ECO:0000256" key="1">
    <source>
        <dbReference type="ARBA" id="ARBA00006432"/>
    </source>
</evidence>
<dbReference type="PANTHER" id="PTHR43605:SF10">
    <property type="entry name" value="ACYL-COA SYNTHETASE MEDIUM CHAIN FAMILY MEMBER 3"/>
    <property type="match status" value="1"/>
</dbReference>
<dbReference type="Pfam" id="PF13193">
    <property type="entry name" value="AMP-binding_C"/>
    <property type="match status" value="1"/>
</dbReference>
<dbReference type="SUPFAM" id="SSF56801">
    <property type="entry name" value="Acetyl-CoA synthetase-like"/>
    <property type="match status" value="1"/>
</dbReference>
<dbReference type="GO" id="GO:0004321">
    <property type="term" value="F:fatty-acyl-CoA synthase activity"/>
    <property type="evidence" value="ECO:0007669"/>
    <property type="project" value="TreeGrafter"/>
</dbReference>
<evidence type="ECO:0000259" key="6">
    <source>
        <dbReference type="Pfam" id="PF00501"/>
    </source>
</evidence>
<dbReference type="AlphaFoldDB" id="A0A1Q9A1K7"/>
<dbReference type="STRING" id="887144.BJF91_00215"/>
<feature type="domain" description="AMP-dependent synthetase/ligase" evidence="6">
    <location>
        <begin position="33"/>
        <end position="403"/>
    </location>
</feature>
<comment type="caution">
    <text evidence="8">The sequence shown here is derived from an EMBL/GenBank/DDBJ whole genome shotgun (WGS) entry which is preliminary data.</text>
</comment>
<dbReference type="InterPro" id="IPR020845">
    <property type="entry name" value="AMP-binding_CS"/>
</dbReference>
<keyword evidence="9" id="KW-1185">Reference proteome</keyword>
<dbReference type="GO" id="GO:0005524">
    <property type="term" value="F:ATP binding"/>
    <property type="evidence" value="ECO:0007669"/>
    <property type="project" value="UniProtKB-KW"/>
</dbReference>
<accession>A0A1Q9A1K7</accession>
<evidence type="ECO:0000256" key="4">
    <source>
        <dbReference type="ARBA" id="ARBA00022741"/>
    </source>
</evidence>
<dbReference type="Gene3D" id="3.40.50.12780">
    <property type="entry name" value="N-terminal domain of ligase-like"/>
    <property type="match status" value="1"/>
</dbReference>
<dbReference type="InterPro" id="IPR042099">
    <property type="entry name" value="ANL_N_sf"/>
</dbReference>
<comment type="similarity">
    <text evidence="1">Belongs to the ATP-dependent AMP-binding enzyme family.</text>
</comment>
<dbReference type="OrthoDB" id="9803968at2"/>
<dbReference type="Proteomes" id="UP000185598">
    <property type="component" value="Unassembled WGS sequence"/>
</dbReference>
<evidence type="ECO:0000256" key="2">
    <source>
        <dbReference type="ARBA" id="ARBA00022598"/>
    </source>
</evidence>
<evidence type="ECO:0000256" key="5">
    <source>
        <dbReference type="ARBA" id="ARBA00022840"/>
    </source>
</evidence>
<dbReference type="GO" id="GO:0015645">
    <property type="term" value="F:fatty acid ligase activity"/>
    <property type="evidence" value="ECO:0007669"/>
    <property type="project" value="TreeGrafter"/>
</dbReference>
<keyword evidence="3" id="KW-0479">Metal-binding</keyword>
<name>A0A1Q9A1K7_9HYPH</name>
<dbReference type="GO" id="GO:0006633">
    <property type="term" value="P:fatty acid biosynthetic process"/>
    <property type="evidence" value="ECO:0007669"/>
    <property type="project" value="TreeGrafter"/>
</dbReference>
<sequence length="556" mass="59739">MFLPASGSYQALKARFSWSIPQDFNMGRAVSDDWADREPDRICLEHFSPDGAHLSMTYGTLAARSNAFAHALSQLGIKPGDRVTLLLPQGFETVIAHVAIYKLGAIALPLALLFGADALEYRLKTAGAVAVVTNSFGLSRLEPIRAALGDLSHIVSVDAPAAVGDILSFDALWQGGSADFSGPVTGPDDPALMIFTSGTTGAPKGALHGHRVLAGHIPGFQFAHEGLPLPGDKIWTPSDWAWAGGLLNVLMPALLLGVPVVSSPAQKFDPAMAFRIMAEMKVRNAFIPPTALRLLKTIESPRQQYDLVLRTIGSAGESLGRETYEWVKSALGITPNEFYGQTECNFVLSSSAKLGVTKAGAIGKAVPGHSVAIIDDKGRVLPAGQIGQVAIARPDPVMFLEYWRDPKATAQKFIGDWMLTGDLGRQDSEGYVEFFGRDDDVITSSGYRIGPAEIEDCLIGHPAVRLAAAVGKPDPVRTEIVKAYVVLAAGFKASPDLAREIADWVKHRLSMHEYPREVEFIADMPLTTSGKVIRRLLRDRDVSQVAPAERARSASA</sequence>
<evidence type="ECO:0000313" key="8">
    <source>
        <dbReference type="EMBL" id="OLP48431.1"/>
    </source>
</evidence>